<dbReference type="InterPro" id="IPR049704">
    <property type="entry name" value="Aminotrans_3_PPA_site"/>
</dbReference>
<dbReference type="InterPro" id="IPR015424">
    <property type="entry name" value="PyrdxlP-dep_Trfase"/>
</dbReference>
<dbReference type="Proteomes" id="UP001491310">
    <property type="component" value="Unassembled WGS sequence"/>
</dbReference>
<evidence type="ECO:0000256" key="2">
    <source>
        <dbReference type="ARBA" id="ARBA00022898"/>
    </source>
</evidence>
<evidence type="ECO:0000256" key="1">
    <source>
        <dbReference type="ARBA" id="ARBA00008954"/>
    </source>
</evidence>
<comment type="caution">
    <text evidence="4">The sequence shown here is derived from an EMBL/GenBank/DDBJ whole genome shotgun (WGS) entry which is preliminary data.</text>
</comment>
<dbReference type="Pfam" id="PF00202">
    <property type="entry name" value="Aminotran_3"/>
    <property type="match status" value="1"/>
</dbReference>
<proteinExistence type="inferred from homology"/>
<dbReference type="SUPFAM" id="SSF53383">
    <property type="entry name" value="PLP-dependent transferases"/>
    <property type="match status" value="1"/>
</dbReference>
<evidence type="ECO:0000256" key="3">
    <source>
        <dbReference type="RuleBase" id="RU003560"/>
    </source>
</evidence>
<dbReference type="InterPro" id="IPR015421">
    <property type="entry name" value="PyrdxlP-dep_Trfase_major"/>
</dbReference>
<dbReference type="Gene3D" id="3.90.1150.10">
    <property type="entry name" value="Aspartate Aminotransferase, domain 1"/>
    <property type="match status" value="1"/>
</dbReference>
<dbReference type="InterPro" id="IPR015422">
    <property type="entry name" value="PyrdxlP-dep_Trfase_small"/>
</dbReference>
<dbReference type="EMBL" id="JALJOT010000014">
    <property type="protein sequence ID" value="KAK9903434.1"/>
    <property type="molecule type" value="Genomic_DNA"/>
</dbReference>
<comment type="similarity">
    <text evidence="1 3">Belongs to the class-III pyridoxal-phosphate-dependent aminotransferase family.</text>
</comment>
<protein>
    <recommendedName>
        <fullName evidence="6">PLP-dependent transferase</fullName>
    </recommendedName>
</protein>
<dbReference type="PANTHER" id="PTHR45688">
    <property type="match status" value="1"/>
</dbReference>
<keyword evidence="2 3" id="KW-0663">Pyridoxal phosphate</keyword>
<dbReference type="Gene3D" id="3.40.640.10">
    <property type="entry name" value="Type I PLP-dependent aspartate aminotransferase-like (Major domain)"/>
    <property type="match status" value="1"/>
</dbReference>
<gene>
    <name evidence="4" type="ORF">WJX75_005563</name>
</gene>
<evidence type="ECO:0008006" key="6">
    <source>
        <dbReference type="Google" id="ProtNLM"/>
    </source>
</evidence>
<dbReference type="CDD" id="cd00610">
    <property type="entry name" value="OAT_like"/>
    <property type="match status" value="1"/>
</dbReference>
<evidence type="ECO:0000313" key="5">
    <source>
        <dbReference type="Proteomes" id="UP001491310"/>
    </source>
</evidence>
<reference evidence="4 5" key="1">
    <citation type="journal article" date="2024" name="Nat. Commun.">
        <title>Phylogenomics reveals the evolutionary origins of lichenization in chlorophyte algae.</title>
        <authorList>
            <person name="Puginier C."/>
            <person name="Libourel C."/>
            <person name="Otte J."/>
            <person name="Skaloud P."/>
            <person name="Haon M."/>
            <person name="Grisel S."/>
            <person name="Petersen M."/>
            <person name="Berrin J.G."/>
            <person name="Delaux P.M."/>
            <person name="Dal Grande F."/>
            <person name="Keller J."/>
        </authorList>
    </citation>
    <scope>NUCLEOTIDE SEQUENCE [LARGE SCALE GENOMIC DNA]</scope>
    <source>
        <strain evidence="4 5">SAG 216-7</strain>
    </source>
</reference>
<dbReference type="PIRSF" id="PIRSF000521">
    <property type="entry name" value="Transaminase_4ab_Lys_Orn"/>
    <property type="match status" value="1"/>
</dbReference>
<dbReference type="InterPro" id="IPR005814">
    <property type="entry name" value="Aminotrans_3"/>
</dbReference>
<dbReference type="PROSITE" id="PS00600">
    <property type="entry name" value="AA_TRANSFER_CLASS_3"/>
    <property type="match status" value="1"/>
</dbReference>
<evidence type="ECO:0000313" key="4">
    <source>
        <dbReference type="EMBL" id="KAK9903434.1"/>
    </source>
</evidence>
<name>A0ABR2YF20_9CHLO</name>
<sequence length="488" mass="52675">MTAVLPVADTDHSKSTMCTRDMSLDSLHSSMDSLATHDAPSTSAQGRHMDYDTVLAKRRQHIGPNTTLVYKRPLHMVRGEGCRLYDADGSEYLDCVNNVAHVGHCHPKVTAAIALQLATLNTNVRYLHEGLSSYAEALTDTFPEELSVAYFVNSGSEANDLALRIANCAAPGATHVAIMGGAYHGHTKAIIDLSPYKYEGPGGEGRKPYVHVLPCPDPYRGRHLDGRKAAREAIAEAHAAGGRICAFFCESVLSCGGQIILPEGYLREVYEEMRAEGAVCIADEVQCGFGRAGDHFWAFEEQQVVPDIVTLGKPIGNGFPLGAVVVQPKFAAAFANGMEYFNTYGGCTAAGAAGMATLRVIQEEKFQARAARVGRYLTAKLKQLQQRFEFIGDVRGSGLMIGVEIVDTKASKKPAPNAATHIKETMVARHVLLAVDGPHANVVKIKPPMVFAEAEADHLIAELSQVLEEGLPKEVIAADEQWQPKTPL</sequence>
<accession>A0ABR2YF20</accession>
<organism evidence="4 5">
    <name type="scientific">Coccomyxa subellipsoidea</name>
    <dbReference type="NCBI Taxonomy" id="248742"/>
    <lineage>
        <taxon>Eukaryota</taxon>
        <taxon>Viridiplantae</taxon>
        <taxon>Chlorophyta</taxon>
        <taxon>core chlorophytes</taxon>
        <taxon>Trebouxiophyceae</taxon>
        <taxon>Trebouxiophyceae incertae sedis</taxon>
        <taxon>Coccomyxaceae</taxon>
        <taxon>Coccomyxa</taxon>
    </lineage>
</organism>
<keyword evidence="5" id="KW-1185">Reference proteome</keyword>
<dbReference type="PANTHER" id="PTHR45688:SF13">
    <property type="entry name" value="ALANINE--GLYOXYLATE AMINOTRANSFERASE 2-LIKE"/>
    <property type="match status" value="1"/>
</dbReference>